<dbReference type="AlphaFoldDB" id="A0A1H0ESD9"/>
<dbReference type="Gene3D" id="1.10.287.130">
    <property type="match status" value="1"/>
</dbReference>
<dbReference type="InterPro" id="IPR035965">
    <property type="entry name" value="PAS-like_dom_sf"/>
</dbReference>
<keyword evidence="12" id="KW-1133">Transmembrane helix</keyword>
<dbReference type="RefSeq" id="WP_092065762.1">
    <property type="nucleotide sequence ID" value="NZ_FNIN01000009.1"/>
</dbReference>
<dbReference type="FunFam" id="1.10.287.130:FF:000008">
    <property type="entry name" value="Two-component sensor histidine kinase"/>
    <property type="match status" value="1"/>
</dbReference>
<keyword evidence="5" id="KW-0597">Phosphoprotein</keyword>
<evidence type="ECO:0000313" key="16">
    <source>
        <dbReference type="Proteomes" id="UP000199602"/>
    </source>
</evidence>
<feature type="domain" description="Histidine kinase" evidence="13">
    <location>
        <begin position="368"/>
        <end position="589"/>
    </location>
</feature>
<keyword evidence="4" id="KW-1003">Cell membrane</keyword>
<dbReference type="CDD" id="cd00075">
    <property type="entry name" value="HATPase"/>
    <property type="match status" value="1"/>
</dbReference>
<organism evidence="15 16">
    <name type="scientific">Desulfonauticus submarinus</name>
    <dbReference type="NCBI Taxonomy" id="206665"/>
    <lineage>
        <taxon>Bacteria</taxon>
        <taxon>Pseudomonadati</taxon>
        <taxon>Thermodesulfobacteriota</taxon>
        <taxon>Desulfovibrionia</taxon>
        <taxon>Desulfovibrionales</taxon>
        <taxon>Desulfonauticaceae</taxon>
        <taxon>Desulfonauticus</taxon>
    </lineage>
</organism>
<evidence type="ECO:0000256" key="3">
    <source>
        <dbReference type="ARBA" id="ARBA00012438"/>
    </source>
</evidence>
<keyword evidence="11 12" id="KW-0472">Membrane</keyword>
<keyword evidence="7" id="KW-0547">Nucleotide-binding</keyword>
<dbReference type="InterPro" id="IPR013767">
    <property type="entry name" value="PAS_fold"/>
</dbReference>
<keyword evidence="16" id="KW-1185">Reference proteome</keyword>
<evidence type="ECO:0000256" key="1">
    <source>
        <dbReference type="ARBA" id="ARBA00000085"/>
    </source>
</evidence>
<dbReference type="SUPFAM" id="SSF55785">
    <property type="entry name" value="PYP-like sensor domain (PAS domain)"/>
    <property type="match status" value="1"/>
</dbReference>
<dbReference type="STRING" id="206665.SAMN04488516_10929"/>
<dbReference type="Pfam" id="PF02518">
    <property type="entry name" value="HATPase_c"/>
    <property type="match status" value="1"/>
</dbReference>
<dbReference type="SMART" id="SM00388">
    <property type="entry name" value="HisKA"/>
    <property type="match status" value="1"/>
</dbReference>
<evidence type="ECO:0000256" key="2">
    <source>
        <dbReference type="ARBA" id="ARBA00004236"/>
    </source>
</evidence>
<dbReference type="InterPro" id="IPR003660">
    <property type="entry name" value="HAMP_dom"/>
</dbReference>
<dbReference type="GO" id="GO:0006355">
    <property type="term" value="P:regulation of DNA-templated transcription"/>
    <property type="evidence" value="ECO:0007669"/>
    <property type="project" value="InterPro"/>
</dbReference>
<gene>
    <name evidence="15" type="ORF">SAMN04488516_10929</name>
</gene>
<evidence type="ECO:0000256" key="12">
    <source>
        <dbReference type="SAM" id="Phobius"/>
    </source>
</evidence>
<dbReference type="GO" id="GO:0005886">
    <property type="term" value="C:plasma membrane"/>
    <property type="evidence" value="ECO:0007669"/>
    <property type="project" value="UniProtKB-SubCell"/>
</dbReference>
<dbReference type="OrthoDB" id="9813151at2"/>
<dbReference type="InterPro" id="IPR050351">
    <property type="entry name" value="BphY/WalK/GraS-like"/>
</dbReference>
<keyword evidence="10" id="KW-0902">Two-component regulatory system</keyword>
<dbReference type="SUPFAM" id="SSF55874">
    <property type="entry name" value="ATPase domain of HSP90 chaperone/DNA topoisomerase II/histidine kinase"/>
    <property type="match status" value="1"/>
</dbReference>
<dbReference type="PANTHER" id="PTHR42878:SF7">
    <property type="entry name" value="SENSOR HISTIDINE KINASE GLRK"/>
    <property type="match status" value="1"/>
</dbReference>
<dbReference type="GO" id="GO:0000155">
    <property type="term" value="F:phosphorelay sensor kinase activity"/>
    <property type="evidence" value="ECO:0007669"/>
    <property type="project" value="InterPro"/>
</dbReference>
<comment type="catalytic activity">
    <reaction evidence="1">
        <text>ATP + protein L-histidine = ADP + protein N-phospho-L-histidine.</text>
        <dbReference type="EC" id="2.7.13.3"/>
    </reaction>
</comment>
<dbReference type="Gene3D" id="6.10.340.10">
    <property type="match status" value="1"/>
</dbReference>
<dbReference type="Gene3D" id="3.30.565.10">
    <property type="entry name" value="Histidine kinase-like ATPase, C-terminal domain"/>
    <property type="match status" value="1"/>
</dbReference>
<dbReference type="InterPro" id="IPR003594">
    <property type="entry name" value="HATPase_dom"/>
</dbReference>
<accession>A0A1H0ESD9</accession>
<evidence type="ECO:0000256" key="6">
    <source>
        <dbReference type="ARBA" id="ARBA00022679"/>
    </source>
</evidence>
<dbReference type="PROSITE" id="PS50885">
    <property type="entry name" value="HAMP"/>
    <property type="match status" value="1"/>
</dbReference>
<dbReference type="EMBL" id="FNIN01000009">
    <property type="protein sequence ID" value="SDN85308.1"/>
    <property type="molecule type" value="Genomic_DNA"/>
</dbReference>
<comment type="subcellular location">
    <subcellularLocation>
        <location evidence="2">Cell membrane</location>
    </subcellularLocation>
</comment>
<dbReference type="Pfam" id="PF00989">
    <property type="entry name" value="PAS"/>
    <property type="match status" value="1"/>
</dbReference>
<dbReference type="GO" id="GO:0007234">
    <property type="term" value="P:osmosensory signaling via phosphorelay pathway"/>
    <property type="evidence" value="ECO:0007669"/>
    <property type="project" value="TreeGrafter"/>
</dbReference>
<evidence type="ECO:0000313" key="15">
    <source>
        <dbReference type="EMBL" id="SDN85308.1"/>
    </source>
</evidence>
<evidence type="ECO:0000259" key="13">
    <source>
        <dbReference type="PROSITE" id="PS50109"/>
    </source>
</evidence>
<dbReference type="InterPro" id="IPR036890">
    <property type="entry name" value="HATPase_C_sf"/>
</dbReference>
<sequence length="590" mass="68267">MSLKLKTIFLFWSVILITLFLPSTYFLDLLQKEIQRDVIYNVKKEINSVQFILEKCNFKKDKEFFDTFIKKIGKVIQDRITYITEDGIVIADSEVDKKRIKQLDNHASRPEIVQARTKKEGMSIRFSGTIHKKLIYYARKINSSHGLPKGYLRIARPYSTVAVVLGRIKKNIWGITIASLLLSGLLVYIFGASFFKRLNRFVTVAKAIGQGDFSRRIYNSPAKEFEPLVEAVNEMANNIEQYVATISKQKIEVEAILNGIDAGVVALDKQGKVVQYNKAFEKIFPNMKNYVGKSLLEITIDTNLHQSCQKALQQQINIKNLEIRIDKEFYNVNIIVIKKATDLGAIVVFHNISELKRVESMRKDFIANASHELRTPLTSIRGYTETLLDSDKIFKEKGKEMLRVILRNAEQMNYLLDDILKLSRIESGKEEFIFENINIYKIVEKSWESVKHLIKQKDIKFVNMIDKEIELISDRESLLHVFQNLIHNSIKFVPDKNAQIKAIFKQYKHEIWLGIWDNGPGIPHEEQDRIFERFYQVKKYVAKGIKGTGLGLSICRHLVHNLGGRIWVESPIKELGYGCIVWFSLPKRNN</sequence>
<reference evidence="15 16" key="1">
    <citation type="submission" date="2016-10" db="EMBL/GenBank/DDBJ databases">
        <authorList>
            <person name="de Groot N.N."/>
        </authorList>
    </citation>
    <scope>NUCLEOTIDE SEQUENCE [LARGE SCALE GENOMIC DNA]</scope>
    <source>
        <strain evidence="15 16">DSM 15269</strain>
    </source>
</reference>
<dbReference type="CDD" id="cd00082">
    <property type="entry name" value="HisKA"/>
    <property type="match status" value="1"/>
</dbReference>
<dbReference type="InterPro" id="IPR031967">
    <property type="entry name" value="PhoR_single_Cache-like_dom"/>
</dbReference>
<evidence type="ECO:0000256" key="9">
    <source>
        <dbReference type="ARBA" id="ARBA00022840"/>
    </source>
</evidence>
<feature type="domain" description="HAMP" evidence="14">
    <location>
        <begin position="192"/>
        <end position="244"/>
    </location>
</feature>
<evidence type="ECO:0000256" key="5">
    <source>
        <dbReference type="ARBA" id="ARBA00022553"/>
    </source>
</evidence>
<keyword evidence="9" id="KW-0067">ATP-binding</keyword>
<dbReference type="Pfam" id="PF00672">
    <property type="entry name" value="HAMP"/>
    <property type="match status" value="1"/>
</dbReference>
<dbReference type="PANTHER" id="PTHR42878">
    <property type="entry name" value="TWO-COMPONENT HISTIDINE KINASE"/>
    <property type="match status" value="1"/>
</dbReference>
<keyword evidence="8 15" id="KW-0418">Kinase</keyword>
<dbReference type="Proteomes" id="UP000199602">
    <property type="component" value="Unassembled WGS sequence"/>
</dbReference>
<dbReference type="Gene3D" id="3.30.450.20">
    <property type="entry name" value="PAS domain"/>
    <property type="match status" value="1"/>
</dbReference>
<dbReference type="SMART" id="SM00387">
    <property type="entry name" value="HATPase_c"/>
    <property type="match status" value="1"/>
</dbReference>
<feature type="transmembrane region" description="Helical" evidence="12">
    <location>
        <begin position="172"/>
        <end position="191"/>
    </location>
</feature>
<dbReference type="Pfam" id="PF16736">
    <property type="entry name" value="sCache_like"/>
    <property type="match status" value="1"/>
</dbReference>
<dbReference type="GO" id="GO:0005524">
    <property type="term" value="F:ATP binding"/>
    <property type="evidence" value="ECO:0007669"/>
    <property type="project" value="UniProtKB-KW"/>
</dbReference>
<dbReference type="SUPFAM" id="SSF47384">
    <property type="entry name" value="Homodimeric domain of signal transducing histidine kinase"/>
    <property type="match status" value="1"/>
</dbReference>
<evidence type="ECO:0000256" key="8">
    <source>
        <dbReference type="ARBA" id="ARBA00022777"/>
    </source>
</evidence>
<dbReference type="GO" id="GO:0030295">
    <property type="term" value="F:protein kinase activator activity"/>
    <property type="evidence" value="ECO:0007669"/>
    <property type="project" value="TreeGrafter"/>
</dbReference>
<dbReference type="InterPro" id="IPR003661">
    <property type="entry name" value="HisK_dim/P_dom"/>
</dbReference>
<name>A0A1H0ESD9_9BACT</name>
<keyword evidence="6" id="KW-0808">Transferase</keyword>
<proteinExistence type="predicted"/>
<dbReference type="Pfam" id="PF00512">
    <property type="entry name" value="HisKA"/>
    <property type="match status" value="1"/>
</dbReference>
<evidence type="ECO:0000256" key="7">
    <source>
        <dbReference type="ARBA" id="ARBA00022741"/>
    </source>
</evidence>
<dbReference type="EC" id="2.7.13.3" evidence="3"/>
<dbReference type="GO" id="GO:0000156">
    <property type="term" value="F:phosphorelay response regulator activity"/>
    <property type="evidence" value="ECO:0007669"/>
    <property type="project" value="TreeGrafter"/>
</dbReference>
<dbReference type="SUPFAM" id="SSF158472">
    <property type="entry name" value="HAMP domain-like"/>
    <property type="match status" value="1"/>
</dbReference>
<dbReference type="SMART" id="SM00304">
    <property type="entry name" value="HAMP"/>
    <property type="match status" value="1"/>
</dbReference>
<dbReference type="InterPro" id="IPR004358">
    <property type="entry name" value="Sig_transdc_His_kin-like_C"/>
</dbReference>
<dbReference type="PROSITE" id="PS50109">
    <property type="entry name" value="HIS_KIN"/>
    <property type="match status" value="1"/>
</dbReference>
<evidence type="ECO:0000256" key="10">
    <source>
        <dbReference type="ARBA" id="ARBA00023012"/>
    </source>
</evidence>
<keyword evidence="12" id="KW-0812">Transmembrane</keyword>
<dbReference type="FunFam" id="3.30.565.10:FF:000006">
    <property type="entry name" value="Sensor histidine kinase WalK"/>
    <property type="match status" value="1"/>
</dbReference>
<dbReference type="PRINTS" id="PR00344">
    <property type="entry name" value="BCTRLSENSOR"/>
</dbReference>
<dbReference type="InterPro" id="IPR005467">
    <property type="entry name" value="His_kinase_dom"/>
</dbReference>
<evidence type="ECO:0000259" key="14">
    <source>
        <dbReference type="PROSITE" id="PS50885"/>
    </source>
</evidence>
<evidence type="ECO:0000256" key="11">
    <source>
        <dbReference type="ARBA" id="ARBA00023136"/>
    </source>
</evidence>
<protein>
    <recommendedName>
        <fullName evidence="3">histidine kinase</fullName>
        <ecNumber evidence="3">2.7.13.3</ecNumber>
    </recommendedName>
</protein>
<dbReference type="InterPro" id="IPR036097">
    <property type="entry name" value="HisK_dim/P_sf"/>
</dbReference>
<evidence type="ECO:0000256" key="4">
    <source>
        <dbReference type="ARBA" id="ARBA00022475"/>
    </source>
</evidence>